<dbReference type="InterPro" id="IPR017686">
    <property type="entry name" value="Phg/plasmid-like_prot"/>
</dbReference>
<organism evidence="1">
    <name type="scientific">uncultured Caudovirales phage</name>
    <dbReference type="NCBI Taxonomy" id="2100421"/>
    <lineage>
        <taxon>Viruses</taxon>
        <taxon>Duplodnaviria</taxon>
        <taxon>Heunggongvirae</taxon>
        <taxon>Uroviricota</taxon>
        <taxon>Caudoviricetes</taxon>
        <taxon>Peduoviridae</taxon>
        <taxon>Maltschvirus</taxon>
        <taxon>Maltschvirus maltsch</taxon>
    </lineage>
</organism>
<evidence type="ECO:0000313" key="1">
    <source>
        <dbReference type="EMBL" id="CAB4177342.1"/>
    </source>
</evidence>
<reference evidence="1" key="1">
    <citation type="submission" date="2020-05" db="EMBL/GenBank/DDBJ databases">
        <authorList>
            <person name="Chiriac C."/>
            <person name="Salcher M."/>
            <person name="Ghai R."/>
            <person name="Kavagutti S V."/>
        </authorList>
    </citation>
    <scope>NUCLEOTIDE SEQUENCE</scope>
</reference>
<accession>A0A6J5Q1N9</accession>
<proteinExistence type="predicted"/>
<gene>
    <name evidence="1" type="ORF">UFOVP999_34</name>
</gene>
<protein>
    <submittedName>
        <fullName evidence="1">LGT_TIGR03299, phage/plasmid-like protein TIGR03299</fullName>
    </submittedName>
</protein>
<dbReference type="NCBIfam" id="TIGR03299">
    <property type="entry name" value="LGT_TIGR03299"/>
    <property type="match status" value="1"/>
</dbReference>
<dbReference type="Pfam" id="PF06067">
    <property type="entry name" value="DUF932"/>
    <property type="match status" value="1"/>
</dbReference>
<sequence length="327" mass="36212">MTITTNKSAWVKAGVAVNATSAAEAAQQAGLDWTVKLTDIQSYVNNQVNDYESVTDYYPITNRKAVLRLGNENKVIGVVGHKYKIVQNMEVFSALDTLIDSGDARYAAAGEYNGGGSVWMVLELPKGIEVANDPHAAFLLVRTSHDGSAAVAIKPIIERLYCANQINGLISNKRYNSYTYRMKHTSNSKLSVNDIRNIIQLTYDAVNEYEITADALLQKTRTHAEARRFFEKVWALPTEVANSPYHLLSQGQKRQHTIATTARERAYDIYTESPTQENIRGTAFGLWQAVVEYADHYAGTNDNRRAVNALSGNSDKVKTKALALLTA</sequence>
<dbReference type="InterPro" id="IPR026325">
    <property type="entry name" value="DUF932"/>
</dbReference>
<dbReference type="EMBL" id="LR796947">
    <property type="protein sequence ID" value="CAB4177342.1"/>
    <property type="molecule type" value="Genomic_DNA"/>
</dbReference>
<name>A0A6J5Q1N9_9CAUD</name>